<organism evidence="1">
    <name type="scientific">Hexamita inflata</name>
    <dbReference type="NCBI Taxonomy" id="28002"/>
    <lineage>
        <taxon>Eukaryota</taxon>
        <taxon>Metamonada</taxon>
        <taxon>Diplomonadida</taxon>
        <taxon>Hexamitidae</taxon>
        <taxon>Hexamitinae</taxon>
        <taxon>Hexamita</taxon>
    </lineage>
</organism>
<comment type="caution">
    <text evidence="1">The sequence shown here is derived from an EMBL/GenBank/DDBJ whole genome shotgun (WGS) entry which is preliminary data.</text>
</comment>
<keyword evidence="3" id="KW-1185">Reference proteome</keyword>
<gene>
    <name evidence="1" type="ORF">HINF_LOCUS14271</name>
    <name evidence="2" type="ORF">HINF_LOCUS18213</name>
</gene>
<reference evidence="1" key="1">
    <citation type="submission" date="2023-06" db="EMBL/GenBank/DDBJ databases">
        <authorList>
            <person name="Kurt Z."/>
        </authorList>
    </citation>
    <scope>NUCLEOTIDE SEQUENCE</scope>
</reference>
<evidence type="ECO:0000313" key="2">
    <source>
        <dbReference type="EMBL" id="CAL6003039.1"/>
    </source>
</evidence>
<proteinExistence type="predicted"/>
<accession>A0AA86NVX6</accession>
<sequence>MFSLLICFVYCFHSKIHFCKTVQRFLKTSPILRGLQKFQSFSSTSLNNTLISILLQNFKVSKCHLKFRSIPSNITEVDEEFDWTVENPKCVNYIESMEHCVATELFASINMLSDAFITMMKKEFNIHTNIILIVLVKELDVIEITSTASHQSIWKHLMEPFQPHAYLTHPVQQGMLESVLVSVMMVLLSQNAPQQIMVKLLRGEMELHGTRLAKIL</sequence>
<dbReference type="EMBL" id="CAXDID020000046">
    <property type="protein sequence ID" value="CAL6003039.1"/>
    <property type="molecule type" value="Genomic_DNA"/>
</dbReference>
<name>A0AA86NVX6_9EUKA</name>
<evidence type="ECO:0000313" key="1">
    <source>
        <dbReference type="EMBL" id="CAI9926626.1"/>
    </source>
</evidence>
<dbReference type="EMBL" id="CATOUU010000369">
    <property type="protein sequence ID" value="CAI9926626.1"/>
    <property type="molecule type" value="Genomic_DNA"/>
</dbReference>
<dbReference type="AlphaFoldDB" id="A0AA86NVX6"/>
<evidence type="ECO:0000313" key="3">
    <source>
        <dbReference type="Proteomes" id="UP001642409"/>
    </source>
</evidence>
<protein>
    <submittedName>
        <fullName evidence="2">Hypothetical_protein</fullName>
    </submittedName>
</protein>
<reference evidence="2 3" key="2">
    <citation type="submission" date="2024-07" db="EMBL/GenBank/DDBJ databases">
        <authorList>
            <person name="Akdeniz Z."/>
        </authorList>
    </citation>
    <scope>NUCLEOTIDE SEQUENCE [LARGE SCALE GENOMIC DNA]</scope>
</reference>
<dbReference type="Proteomes" id="UP001642409">
    <property type="component" value="Unassembled WGS sequence"/>
</dbReference>